<keyword evidence="3" id="KW-1185">Reference proteome</keyword>
<proteinExistence type="predicted"/>
<protein>
    <submittedName>
        <fullName evidence="2">Uncharacterized protein</fullName>
    </submittedName>
</protein>
<dbReference type="RefSeq" id="WP_183591508.1">
    <property type="nucleotide sequence ID" value="NZ_JACHWR010000001.1"/>
</dbReference>
<dbReference type="AlphaFoldDB" id="A0A7W4Z074"/>
<organism evidence="2 3">
    <name type="scientific">Nocardioides soli</name>
    <dbReference type="NCBI Taxonomy" id="1036020"/>
    <lineage>
        <taxon>Bacteria</taxon>
        <taxon>Bacillati</taxon>
        <taxon>Actinomycetota</taxon>
        <taxon>Actinomycetes</taxon>
        <taxon>Propionibacteriales</taxon>
        <taxon>Nocardioidaceae</taxon>
        <taxon>Nocardioides</taxon>
    </lineage>
</organism>
<feature type="transmembrane region" description="Helical" evidence="1">
    <location>
        <begin position="21"/>
        <end position="47"/>
    </location>
</feature>
<gene>
    <name evidence="2" type="ORF">FHU40_001428</name>
</gene>
<keyword evidence="1" id="KW-0812">Transmembrane</keyword>
<evidence type="ECO:0000313" key="3">
    <source>
        <dbReference type="Proteomes" id="UP000589626"/>
    </source>
</evidence>
<dbReference type="EMBL" id="JACHWR010000001">
    <property type="protein sequence ID" value="MBB3041627.1"/>
    <property type="molecule type" value="Genomic_DNA"/>
</dbReference>
<keyword evidence="1" id="KW-1133">Transmembrane helix</keyword>
<evidence type="ECO:0000256" key="1">
    <source>
        <dbReference type="SAM" id="Phobius"/>
    </source>
</evidence>
<dbReference type="Proteomes" id="UP000589626">
    <property type="component" value="Unassembled WGS sequence"/>
</dbReference>
<sequence>MTVLAHRPRGRNEEEAARWQAVLRAVVTIALVTLVVAAALGAATYVASRAFVGMLS</sequence>
<comment type="caution">
    <text evidence="2">The sequence shown here is derived from an EMBL/GenBank/DDBJ whole genome shotgun (WGS) entry which is preliminary data.</text>
</comment>
<name>A0A7W4Z074_9ACTN</name>
<accession>A0A7W4Z074</accession>
<evidence type="ECO:0000313" key="2">
    <source>
        <dbReference type="EMBL" id="MBB3041627.1"/>
    </source>
</evidence>
<keyword evidence="1" id="KW-0472">Membrane</keyword>
<reference evidence="2 3" key="1">
    <citation type="submission" date="2020-08" db="EMBL/GenBank/DDBJ databases">
        <title>Sequencing the genomes of 1000 actinobacteria strains.</title>
        <authorList>
            <person name="Klenk H.-P."/>
        </authorList>
    </citation>
    <scope>NUCLEOTIDE SEQUENCE [LARGE SCALE GENOMIC DNA]</scope>
    <source>
        <strain evidence="2 3">DSM 105498</strain>
    </source>
</reference>